<evidence type="ECO:0000256" key="1">
    <source>
        <dbReference type="ARBA" id="ARBA00022741"/>
    </source>
</evidence>
<dbReference type="PROSITE" id="PS51192">
    <property type="entry name" value="HELICASE_ATP_BIND_1"/>
    <property type="match status" value="1"/>
</dbReference>
<dbReference type="InterPro" id="IPR044764">
    <property type="entry name" value="DDX52/Rok1_DEADc"/>
</dbReference>
<comment type="caution">
    <text evidence="13">The sequence shown here is derived from an EMBL/GenBank/DDBJ whole genome shotgun (WGS) entry which is preliminary data.</text>
</comment>
<feature type="domain" description="Helicase ATP-binding" evidence="11">
    <location>
        <begin position="244"/>
        <end position="462"/>
    </location>
</feature>
<feature type="region of interest" description="Disordered" evidence="10">
    <location>
        <begin position="1"/>
        <end position="128"/>
    </location>
</feature>
<dbReference type="GO" id="GO:0003723">
    <property type="term" value="F:RNA binding"/>
    <property type="evidence" value="ECO:0007669"/>
    <property type="project" value="UniProtKB-UniRule"/>
</dbReference>
<evidence type="ECO:0000313" key="14">
    <source>
        <dbReference type="Proteomes" id="UP000324767"/>
    </source>
</evidence>
<dbReference type="EMBL" id="VXIT01000002">
    <property type="protein sequence ID" value="KAA6414787.1"/>
    <property type="molecule type" value="Genomic_DNA"/>
</dbReference>
<dbReference type="GO" id="GO:0016787">
    <property type="term" value="F:hydrolase activity"/>
    <property type="evidence" value="ECO:0007669"/>
    <property type="project" value="UniProtKB-KW"/>
</dbReference>
<feature type="region of interest" description="Disordered" evidence="10">
    <location>
        <begin position="741"/>
        <end position="760"/>
    </location>
</feature>
<feature type="domain" description="Helicase C-terminal" evidence="12">
    <location>
        <begin position="513"/>
        <end position="669"/>
    </location>
</feature>
<evidence type="ECO:0000256" key="3">
    <source>
        <dbReference type="ARBA" id="ARBA00022840"/>
    </source>
</evidence>
<feature type="compositionally biased region" description="Basic and acidic residues" evidence="10">
    <location>
        <begin position="717"/>
        <end position="726"/>
    </location>
</feature>
<dbReference type="Pfam" id="PF00271">
    <property type="entry name" value="Helicase_C"/>
    <property type="match status" value="1"/>
</dbReference>
<dbReference type="GO" id="GO:0030490">
    <property type="term" value="P:maturation of SSU-rRNA"/>
    <property type="evidence" value="ECO:0007669"/>
    <property type="project" value="InterPro"/>
</dbReference>
<evidence type="ECO:0000259" key="11">
    <source>
        <dbReference type="PROSITE" id="PS51192"/>
    </source>
</evidence>
<keyword evidence="9" id="KW-0347">Helicase</keyword>
<comment type="catalytic activity">
    <reaction evidence="8 9">
        <text>ATP + H2O = ADP + phosphate + H(+)</text>
        <dbReference type="Rhea" id="RHEA:13065"/>
        <dbReference type="ChEBI" id="CHEBI:15377"/>
        <dbReference type="ChEBI" id="CHEBI:15378"/>
        <dbReference type="ChEBI" id="CHEBI:30616"/>
        <dbReference type="ChEBI" id="CHEBI:43474"/>
        <dbReference type="ChEBI" id="CHEBI:456216"/>
        <dbReference type="EC" id="3.6.4.13"/>
    </reaction>
</comment>
<dbReference type="InterPro" id="IPR027417">
    <property type="entry name" value="P-loop_NTPase"/>
</dbReference>
<evidence type="ECO:0000256" key="4">
    <source>
        <dbReference type="ARBA" id="ARBA00022884"/>
    </source>
</evidence>
<feature type="region of interest" description="Disordered" evidence="10">
    <location>
        <begin position="336"/>
        <end position="365"/>
    </location>
</feature>
<evidence type="ECO:0000259" key="12">
    <source>
        <dbReference type="PROSITE" id="PS51194"/>
    </source>
</evidence>
<evidence type="ECO:0000256" key="9">
    <source>
        <dbReference type="RuleBase" id="RU365068"/>
    </source>
</evidence>
<dbReference type="SMART" id="SM00490">
    <property type="entry name" value="HELICc"/>
    <property type="match status" value="1"/>
</dbReference>
<dbReference type="AlphaFoldDB" id="A0A5M8PZ96"/>
<evidence type="ECO:0000256" key="8">
    <source>
        <dbReference type="ARBA" id="ARBA00047984"/>
    </source>
</evidence>
<evidence type="ECO:0000313" key="13">
    <source>
        <dbReference type="EMBL" id="KAA6414787.1"/>
    </source>
</evidence>
<comment type="function">
    <text evidence="9">RNA helicase.</text>
</comment>
<dbReference type="OrthoDB" id="360161at2759"/>
<feature type="region of interest" description="Disordered" evidence="10">
    <location>
        <begin position="684"/>
        <end position="731"/>
    </location>
</feature>
<dbReference type="SUPFAM" id="SSF52540">
    <property type="entry name" value="P-loop containing nucleoside triphosphate hydrolases"/>
    <property type="match status" value="1"/>
</dbReference>
<keyword evidence="2 9" id="KW-0378">Hydrolase</keyword>
<evidence type="ECO:0000256" key="10">
    <source>
        <dbReference type="SAM" id="MobiDB-lite"/>
    </source>
</evidence>
<feature type="compositionally biased region" description="Basic and acidic residues" evidence="10">
    <location>
        <begin position="89"/>
        <end position="100"/>
    </location>
</feature>
<evidence type="ECO:0000256" key="5">
    <source>
        <dbReference type="ARBA" id="ARBA00024310"/>
    </source>
</evidence>
<comment type="function">
    <text evidence="5">ATP-dependent RNA helicase involved in 40S ribosomal subunit biogenesis. Required for the processing and cleavage of 35S pre-rRNA at sites A0, A1, and A2, leading to mature 18S rRNA.</text>
</comment>
<evidence type="ECO:0000256" key="6">
    <source>
        <dbReference type="ARBA" id="ARBA00024355"/>
    </source>
</evidence>
<keyword evidence="1 9" id="KW-0547">Nucleotide-binding</keyword>
<dbReference type="Gene3D" id="3.40.50.300">
    <property type="entry name" value="P-loop containing nucleotide triphosphate hydrolases"/>
    <property type="match status" value="2"/>
</dbReference>
<name>A0A5M8PZ96_9LECA</name>
<feature type="compositionally biased region" description="Basic and acidic residues" evidence="10">
    <location>
        <begin position="691"/>
        <end position="700"/>
    </location>
</feature>
<dbReference type="SMART" id="SM00487">
    <property type="entry name" value="DEXDc"/>
    <property type="match status" value="1"/>
</dbReference>
<proteinExistence type="inferred from homology"/>
<dbReference type="PANTHER" id="PTHR24031">
    <property type="entry name" value="RNA HELICASE"/>
    <property type="match status" value="1"/>
</dbReference>
<dbReference type="CDD" id="cd18787">
    <property type="entry name" value="SF2_C_DEAD"/>
    <property type="match status" value="1"/>
</dbReference>
<gene>
    <name evidence="13" type="ORF">FRX48_01537</name>
</gene>
<dbReference type="Proteomes" id="UP000324767">
    <property type="component" value="Unassembled WGS sequence"/>
</dbReference>
<comment type="domain">
    <text evidence="9">The Q motif is unique to and characteristic of the DEAD box family of RNA helicases and controls ATP binding and hydrolysis.</text>
</comment>
<comment type="subunit">
    <text evidence="7">Interacts with the U3 snoRNA and is associated with the 90S and 40S pre-ribosomes.</text>
</comment>
<dbReference type="CDD" id="cd17957">
    <property type="entry name" value="DEADc_DDX52"/>
    <property type="match status" value="1"/>
</dbReference>
<evidence type="ECO:0000256" key="7">
    <source>
        <dbReference type="ARBA" id="ARBA00024367"/>
    </source>
</evidence>
<dbReference type="InterPro" id="IPR011545">
    <property type="entry name" value="DEAD/DEAH_box_helicase_dom"/>
</dbReference>
<protein>
    <recommendedName>
        <fullName evidence="9">ATP-dependent RNA helicase</fullName>
        <ecNumber evidence="9">3.6.4.13</ecNumber>
    </recommendedName>
</protein>
<feature type="compositionally biased region" description="Basic and acidic residues" evidence="10">
    <location>
        <begin position="340"/>
        <end position="356"/>
    </location>
</feature>
<comment type="similarity">
    <text evidence="6">Belongs to the DEAD box helicase family. DDX52/ROK1 subfamily.</text>
</comment>
<keyword evidence="4 9" id="KW-0694">RNA-binding</keyword>
<organism evidence="13 14">
    <name type="scientific">Lasallia pustulata</name>
    <dbReference type="NCBI Taxonomy" id="136370"/>
    <lineage>
        <taxon>Eukaryota</taxon>
        <taxon>Fungi</taxon>
        <taxon>Dikarya</taxon>
        <taxon>Ascomycota</taxon>
        <taxon>Pezizomycotina</taxon>
        <taxon>Lecanoromycetes</taxon>
        <taxon>OSLEUM clade</taxon>
        <taxon>Umbilicariomycetidae</taxon>
        <taxon>Umbilicariales</taxon>
        <taxon>Umbilicariaceae</taxon>
        <taxon>Lasallia</taxon>
    </lineage>
</organism>
<sequence length="760" mass="82638">MDIFKLLTRSTNLQKSSSSSKKTLIPHIPSAGASTHPLLFEKEDDATDSQQTDGETEGGKKGKKRRRDTDGEAGELGFSEELNFFGEASRPEKVLKKPSRDMAPPQAFGNGDTGKEKGEPTAVSAAKETLGEEDCRSILKLHKLKVTVIGEEQALPDKPKERRKDAQPKQITNFKQTHTPVVPQPLTSFNQLRSKYGLSKRLAENLKLQGYKVPTEVQLGSLPLLLGSDTDRGLLGEGRKEKKGKHHKSDLDLLTVAPTGSGKTLAFLIPVLYGLLKERHAEKKATPDPGDKSQGSREARAIIVAPTRELADQIVNEGRRLAMGIGLRISGMRKGMTLHADGHGNQEDRSDGSDHDGSEEDHEGEDVGIRCLVKADVLVSTPLMLLHAITAEETSKPKPLPSVRYLVLDEADVLLDPIFRDQTLGIWNACINHSLRVSLWSATIGSSIETLAHRTILARRKTLQLPSTGHYIIRLVVGLKDSAIPIISHRLVYAATEQGKLLAIRQLLHPTASVADQHDAPSLRPPFLVFTQTIPRATALHSELMYDIPPAAGGSSRIAVLHSSLSLNARSAIMARFRAGEIWVLITTDLLSRGVDFKGMNGVVNYDIPTSGASYVHRVGRTGRAGREGGVAVTLYTKEDVPYVKGIANVIAASEKAHGGKAKDVETLGVQKWLLNALPTPSKKMKKELKKKGVEARRSDNGGNGVGRKARISTKSGFERRLENNRKGAVLGSRRRVAEEEILAGEGANESEGEWGGIKD</sequence>
<dbReference type="Pfam" id="PF00270">
    <property type="entry name" value="DEAD"/>
    <property type="match status" value="1"/>
</dbReference>
<dbReference type="GO" id="GO:0003724">
    <property type="term" value="F:RNA helicase activity"/>
    <property type="evidence" value="ECO:0007669"/>
    <property type="project" value="UniProtKB-EC"/>
</dbReference>
<dbReference type="EC" id="3.6.4.13" evidence="9"/>
<dbReference type="InterPro" id="IPR014001">
    <property type="entry name" value="Helicase_ATP-bd"/>
</dbReference>
<dbReference type="GO" id="GO:0005524">
    <property type="term" value="F:ATP binding"/>
    <property type="evidence" value="ECO:0007669"/>
    <property type="project" value="UniProtKB-UniRule"/>
</dbReference>
<reference evidence="13 14" key="1">
    <citation type="submission" date="2019-09" db="EMBL/GenBank/DDBJ databases">
        <title>The hologenome of the rock-dwelling lichen Lasallia pustulata.</title>
        <authorList>
            <person name="Greshake Tzovaras B."/>
            <person name="Segers F."/>
            <person name="Bicker A."/>
            <person name="Dal Grande F."/>
            <person name="Otte J."/>
            <person name="Hankeln T."/>
            <person name="Schmitt I."/>
            <person name="Ebersberger I."/>
        </authorList>
    </citation>
    <scope>NUCLEOTIDE SEQUENCE [LARGE SCALE GENOMIC DNA]</scope>
    <source>
        <strain evidence="13">A1-1</strain>
    </source>
</reference>
<keyword evidence="3 9" id="KW-0067">ATP-binding</keyword>
<evidence type="ECO:0000256" key="2">
    <source>
        <dbReference type="ARBA" id="ARBA00022801"/>
    </source>
</evidence>
<dbReference type="InterPro" id="IPR001650">
    <property type="entry name" value="Helicase_C-like"/>
</dbReference>
<dbReference type="PROSITE" id="PS51194">
    <property type="entry name" value="HELICASE_CTER"/>
    <property type="match status" value="1"/>
</dbReference>
<accession>A0A5M8PZ96</accession>